<feature type="region of interest" description="Disordered" evidence="1">
    <location>
        <begin position="114"/>
        <end position="145"/>
    </location>
</feature>
<dbReference type="AlphaFoldDB" id="A0A2P6NZT9"/>
<keyword evidence="3" id="KW-1185">Reference proteome</keyword>
<evidence type="ECO:0008006" key="4">
    <source>
        <dbReference type="Google" id="ProtNLM"/>
    </source>
</evidence>
<evidence type="ECO:0000313" key="3">
    <source>
        <dbReference type="Proteomes" id="UP000241769"/>
    </source>
</evidence>
<sequence length="341" mass="39588">MTEEVPPGTIQRINLSDLPRLVEVKRRTPAVRPCKRCNSKGLVCEESEPRRKTKSRKIDQQQTPNQITQDQMNPSASSPWHLKSSKVYNSIPSTESPMHNTIVSENTRQATISQAIPQSTHTTQESSIESRPTTQPRSQYETSSFLMRDEKEELELEEALLRRSTGLVDQRSVEELREMKEKIHERIDRWRSIITSEQRETISTDFKSTLELCPVPTIIFDRSLNTHHMNEPFKQMVGWEDEPLPTTNPLPLIENSQKIFLDSQVELLHWHMGVRERESQVRTEEFRELMERQDDVYTEGHGMITIKRDQIGLPLLFVCQMIPDPPDSGGIYYHLTEEEAL</sequence>
<protein>
    <recommendedName>
        <fullName evidence="4">PAS domain-containing protein</fullName>
    </recommendedName>
</protein>
<feature type="compositionally biased region" description="Low complexity" evidence="1">
    <location>
        <begin position="60"/>
        <end position="71"/>
    </location>
</feature>
<comment type="caution">
    <text evidence="2">The sequence shown here is derived from an EMBL/GenBank/DDBJ whole genome shotgun (WGS) entry which is preliminary data.</text>
</comment>
<name>A0A2P6NZT9_9EUKA</name>
<reference evidence="2 3" key="1">
    <citation type="journal article" date="2018" name="Genome Biol. Evol.">
        <title>Multiple Roots of Fruiting Body Formation in Amoebozoa.</title>
        <authorList>
            <person name="Hillmann F."/>
            <person name="Forbes G."/>
            <person name="Novohradska S."/>
            <person name="Ferling I."/>
            <person name="Riege K."/>
            <person name="Groth M."/>
            <person name="Westermann M."/>
            <person name="Marz M."/>
            <person name="Spaller T."/>
            <person name="Winckler T."/>
            <person name="Schaap P."/>
            <person name="Glockner G."/>
        </authorList>
    </citation>
    <scope>NUCLEOTIDE SEQUENCE [LARGE SCALE GENOMIC DNA]</scope>
    <source>
        <strain evidence="2 3">Jena</strain>
    </source>
</reference>
<evidence type="ECO:0000313" key="2">
    <source>
        <dbReference type="EMBL" id="PRP89476.1"/>
    </source>
</evidence>
<dbReference type="OrthoDB" id="2538135at2759"/>
<dbReference type="Proteomes" id="UP000241769">
    <property type="component" value="Unassembled WGS sequence"/>
</dbReference>
<gene>
    <name evidence="2" type="ORF">PROFUN_01339</name>
</gene>
<feature type="region of interest" description="Disordered" evidence="1">
    <location>
        <begin position="44"/>
        <end position="82"/>
    </location>
</feature>
<accession>A0A2P6NZT9</accession>
<dbReference type="EMBL" id="MDYQ01000003">
    <property type="protein sequence ID" value="PRP89476.1"/>
    <property type="molecule type" value="Genomic_DNA"/>
</dbReference>
<proteinExistence type="predicted"/>
<dbReference type="InParanoid" id="A0A2P6NZT9"/>
<organism evidence="2 3">
    <name type="scientific">Planoprotostelium fungivorum</name>
    <dbReference type="NCBI Taxonomy" id="1890364"/>
    <lineage>
        <taxon>Eukaryota</taxon>
        <taxon>Amoebozoa</taxon>
        <taxon>Evosea</taxon>
        <taxon>Variosea</taxon>
        <taxon>Cavosteliida</taxon>
        <taxon>Cavosteliaceae</taxon>
        <taxon>Planoprotostelium</taxon>
    </lineage>
</organism>
<evidence type="ECO:0000256" key="1">
    <source>
        <dbReference type="SAM" id="MobiDB-lite"/>
    </source>
</evidence>